<keyword evidence="5" id="KW-1185">Reference proteome</keyword>
<name>A5G308_ACICJ</name>
<dbReference type="RefSeq" id="WP_012040507.1">
    <property type="nucleotide sequence ID" value="NC_009484.1"/>
</dbReference>
<reference evidence="4 5" key="1">
    <citation type="submission" date="2007-05" db="EMBL/GenBank/DDBJ databases">
        <title>Complete sequence of chromosome of Acidiphilium cryptum JF-5.</title>
        <authorList>
            <consortium name="US DOE Joint Genome Institute"/>
            <person name="Copeland A."/>
            <person name="Lucas S."/>
            <person name="Lapidus A."/>
            <person name="Barry K."/>
            <person name="Detter J.C."/>
            <person name="Glavina del Rio T."/>
            <person name="Hammon N."/>
            <person name="Israni S."/>
            <person name="Dalin E."/>
            <person name="Tice H."/>
            <person name="Pitluck S."/>
            <person name="Sims D."/>
            <person name="Brettin T."/>
            <person name="Bruce D."/>
            <person name="Han C."/>
            <person name="Schmutz J."/>
            <person name="Larimer F."/>
            <person name="Land M."/>
            <person name="Hauser L."/>
            <person name="Kyrpides N."/>
            <person name="Kim E."/>
            <person name="Magnuson T."/>
            <person name="Richardson P."/>
        </authorList>
    </citation>
    <scope>NUCLEOTIDE SEQUENCE [LARGE SCALE GENOMIC DNA]</scope>
    <source>
        <strain evidence="4 5">JF-5</strain>
    </source>
</reference>
<dbReference type="AlphaFoldDB" id="A5G308"/>
<evidence type="ECO:0000256" key="2">
    <source>
        <dbReference type="PROSITE-ProRule" id="PRU00409"/>
    </source>
</evidence>
<evidence type="ECO:0000313" key="4">
    <source>
        <dbReference type="EMBL" id="ABQ32240.1"/>
    </source>
</evidence>
<dbReference type="eggNOG" id="COG0457">
    <property type="taxonomic scope" value="Bacteria"/>
</dbReference>
<dbReference type="HOGENOM" id="CLU_557440_0_0_5"/>
<dbReference type="InterPro" id="IPR011990">
    <property type="entry name" value="TPR-like_helical_dom_sf"/>
</dbReference>
<organism evidence="4 5">
    <name type="scientific">Acidiphilium cryptum (strain JF-5)</name>
    <dbReference type="NCBI Taxonomy" id="349163"/>
    <lineage>
        <taxon>Bacteria</taxon>
        <taxon>Pseudomonadati</taxon>
        <taxon>Pseudomonadota</taxon>
        <taxon>Alphaproteobacteria</taxon>
        <taxon>Acetobacterales</taxon>
        <taxon>Acidocellaceae</taxon>
        <taxon>Acidiphilium</taxon>
    </lineage>
</organism>
<feature type="domain" description="ATP-grasp" evidence="3">
    <location>
        <begin position="287"/>
        <end position="487"/>
    </location>
</feature>
<proteinExistence type="predicted"/>
<gene>
    <name evidence="4" type="ordered locus">Acry_3051</name>
</gene>
<dbReference type="PROSITE" id="PS50005">
    <property type="entry name" value="TPR"/>
    <property type="match status" value="1"/>
</dbReference>
<keyword evidence="2" id="KW-0547">Nucleotide-binding</keyword>
<evidence type="ECO:0000259" key="3">
    <source>
        <dbReference type="PROSITE" id="PS50975"/>
    </source>
</evidence>
<dbReference type="SUPFAM" id="SSF48452">
    <property type="entry name" value="TPR-like"/>
    <property type="match status" value="1"/>
</dbReference>
<dbReference type="InterPro" id="IPR011761">
    <property type="entry name" value="ATP-grasp"/>
</dbReference>
<evidence type="ECO:0000256" key="1">
    <source>
        <dbReference type="PROSITE-ProRule" id="PRU00339"/>
    </source>
</evidence>
<feature type="repeat" description="TPR" evidence="1">
    <location>
        <begin position="93"/>
        <end position="126"/>
    </location>
</feature>
<sequence>MNPALADCGPDLIGFYRDLLAADPGQRGIAAPCAAALLDAGEPEAALAVAEAAADADDPGVLLARARALRMLGRFEPATEAFATAIAHGATGAPVLVALGNCLAELGRLEEAAAWFDRAAPGDPSGRALANLGSTRARLGQTIEAIAAARAALCRDPGLIDAHRTLAVLLAASEPDAAALHRETAFRHNPVFLHPGPPDAPRVLVLTCVAEASLPTEHLLPHGRYALAEWFIDHANDTEPDLPPHDLIFNAIGEADLMPPLGEAVHRALAAGRPVLNRPEAVARTGRTALAALLNGIERTVVPPVLRIAAGEVAVSTGLPALIRPVGTHGGKGLRCVRTAGELEDAAGEQGEKYLSRFIDYRSADGYYRKYRMIFVDRVAYPYHLAIGPHWMVHYWTAGMDLDPVRRAEEARFLDDPVAAIGDAALEAIGAIGRRLDLDYAGIDFSILPDGRVLVFEANAAMLVHPEHEPVFAYRNPAVHRILDAFADMLMQRMLATSG</sequence>
<dbReference type="GO" id="GO:0046872">
    <property type="term" value="F:metal ion binding"/>
    <property type="evidence" value="ECO:0007669"/>
    <property type="project" value="InterPro"/>
</dbReference>
<dbReference type="Gene3D" id="1.25.40.10">
    <property type="entry name" value="Tetratricopeptide repeat domain"/>
    <property type="match status" value="1"/>
</dbReference>
<dbReference type="Pfam" id="PF13181">
    <property type="entry name" value="TPR_8"/>
    <property type="match status" value="1"/>
</dbReference>
<dbReference type="PROSITE" id="PS50975">
    <property type="entry name" value="ATP_GRASP"/>
    <property type="match status" value="1"/>
</dbReference>
<dbReference type="eggNOG" id="COG0189">
    <property type="taxonomic scope" value="Bacteria"/>
</dbReference>
<accession>A5G308</accession>
<dbReference type="STRING" id="349163.Acry_3051"/>
<evidence type="ECO:0000313" key="5">
    <source>
        <dbReference type="Proteomes" id="UP000000245"/>
    </source>
</evidence>
<keyword evidence="1" id="KW-0802">TPR repeat</keyword>
<keyword evidence="2" id="KW-0067">ATP-binding</keyword>
<dbReference type="EMBL" id="CP000697">
    <property type="protein sequence ID" value="ABQ32240.1"/>
    <property type="molecule type" value="Genomic_DNA"/>
</dbReference>
<dbReference type="KEGG" id="acr:Acry_3051"/>
<dbReference type="Proteomes" id="UP000000245">
    <property type="component" value="Chromosome"/>
</dbReference>
<dbReference type="SUPFAM" id="SSF56059">
    <property type="entry name" value="Glutathione synthetase ATP-binding domain-like"/>
    <property type="match status" value="1"/>
</dbReference>
<protein>
    <submittedName>
        <fullName evidence="4">Tetratricopeptide TPR_4</fullName>
    </submittedName>
</protein>
<dbReference type="GO" id="GO:0005524">
    <property type="term" value="F:ATP binding"/>
    <property type="evidence" value="ECO:0007669"/>
    <property type="project" value="UniProtKB-UniRule"/>
</dbReference>
<dbReference type="SMART" id="SM00028">
    <property type="entry name" value="TPR"/>
    <property type="match status" value="3"/>
</dbReference>
<dbReference type="InterPro" id="IPR019734">
    <property type="entry name" value="TPR_rpt"/>
</dbReference>